<organism evidence="2 3">
    <name type="scientific">Echinostoma caproni</name>
    <dbReference type="NCBI Taxonomy" id="27848"/>
    <lineage>
        <taxon>Eukaryota</taxon>
        <taxon>Metazoa</taxon>
        <taxon>Spiralia</taxon>
        <taxon>Lophotrochozoa</taxon>
        <taxon>Platyhelminthes</taxon>
        <taxon>Trematoda</taxon>
        <taxon>Digenea</taxon>
        <taxon>Plagiorchiida</taxon>
        <taxon>Echinostomata</taxon>
        <taxon>Echinostomatoidea</taxon>
        <taxon>Echinostomatidae</taxon>
        <taxon>Echinostoma</taxon>
    </lineage>
</organism>
<dbReference type="UniPathway" id="UPA00862"/>
<dbReference type="AlphaFoldDB" id="A0A3P8CDF8"/>
<dbReference type="GO" id="GO:0015012">
    <property type="term" value="P:heparan sulfate proteoglycan biosynthetic process"/>
    <property type="evidence" value="ECO:0007669"/>
    <property type="project" value="InterPro"/>
</dbReference>
<accession>A0A3P8CDF8</accession>
<dbReference type="Proteomes" id="UP000272942">
    <property type="component" value="Unassembled WGS sequence"/>
</dbReference>
<evidence type="ECO:0000313" key="3">
    <source>
        <dbReference type="Proteomes" id="UP000272942"/>
    </source>
</evidence>
<dbReference type="GO" id="GO:0047464">
    <property type="term" value="F:heparosan-N-sulfate-glucuronate 5-epimerase activity"/>
    <property type="evidence" value="ECO:0007669"/>
    <property type="project" value="UniProtKB-EC"/>
</dbReference>
<sequence>MSLLVRAHNYTGDTVYFRSAQNALAVFNTSVAQNGIRSLFLNQPSLPWYEEYPTEPGNFVLNGFIYALFGLYDLAQVGEPIVVCSF</sequence>
<dbReference type="Pfam" id="PF06662">
    <property type="entry name" value="C5-epim_C"/>
    <property type="match status" value="1"/>
</dbReference>
<dbReference type="InterPro" id="IPR039721">
    <property type="entry name" value="C5-epimerase"/>
</dbReference>
<dbReference type="OrthoDB" id="5914444at2759"/>
<dbReference type="PANTHER" id="PTHR13174:SF3">
    <property type="entry name" value="D-GLUCURONYL C5-EPIMERASE"/>
    <property type="match status" value="1"/>
</dbReference>
<dbReference type="PANTHER" id="PTHR13174">
    <property type="entry name" value="D-GLUCURONYL C5-EPIMERASE"/>
    <property type="match status" value="1"/>
</dbReference>
<dbReference type="EMBL" id="UZAN01007535">
    <property type="protein sequence ID" value="VDP36722.1"/>
    <property type="molecule type" value="Genomic_DNA"/>
</dbReference>
<dbReference type="GO" id="GO:0005794">
    <property type="term" value="C:Golgi apparatus"/>
    <property type="evidence" value="ECO:0007669"/>
    <property type="project" value="TreeGrafter"/>
</dbReference>
<dbReference type="InterPro" id="IPR010598">
    <property type="entry name" value="C5-epim_C"/>
</dbReference>
<dbReference type="GO" id="GO:0030210">
    <property type="term" value="P:heparin proteoglycan biosynthetic process"/>
    <property type="evidence" value="ECO:0007669"/>
    <property type="project" value="UniProtKB-UniPathway"/>
</dbReference>
<name>A0A3P8CDF8_9TREM</name>
<evidence type="ECO:0000313" key="2">
    <source>
        <dbReference type="EMBL" id="VDP36722.1"/>
    </source>
</evidence>
<gene>
    <name evidence="2" type="ORF">ECPE_LOCUS1329</name>
</gene>
<evidence type="ECO:0000259" key="1">
    <source>
        <dbReference type="Pfam" id="PF06662"/>
    </source>
</evidence>
<keyword evidence="3" id="KW-1185">Reference proteome</keyword>
<reference evidence="2 3" key="1">
    <citation type="submission" date="2018-11" db="EMBL/GenBank/DDBJ databases">
        <authorList>
            <consortium name="Pathogen Informatics"/>
        </authorList>
    </citation>
    <scope>NUCLEOTIDE SEQUENCE [LARGE SCALE GENOMIC DNA]</scope>
    <source>
        <strain evidence="2 3">Egypt</strain>
    </source>
</reference>
<feature type="domain" description="D-glucuronyl C5-epimerase C-terminal" evidence="1">
    <location>
        <begin position="1"/>
        <end position="75"/>
    </location>
</feature>
<proteinExistence type="predicted"/>
<protein>
    <recommendedName>
        <fullName evidence="1">D-glucuronyl C5-epimerase C-terminal domain-containing protein</fullName>
    </recommendedName>
</protein>